<protein>
    <submittedName>
        <fullName evidence="1">Uncharacterized protein</fullName>
    </submittedName>
</protein>
<name>A0ACB8GP46_PSICU</name>
<proteinExistence type="predicted"/>
<reference evidence="1" key="1">
    <citation type="submission" date="2021-10" db="EMBL/GenBank/DDBJ databases">
        <title>Psilocybe cubensis genome.</title>
        <authorList>
            <person name="Mckernan K.J."/>
            <person name="Crawford S."/>
            <person name="Trippe A."/>
            <person name="Kane L.T."/>
            <person name="Mclaughlin S."/>
        </authorList>
    </citation>
    <scope>NUCLEOTIDE SEQUENCE</scope>
    <source>
        <strain evidence="1">MGC-MH-2018</strain>
    </source>
</reference>
<evidence type="ECO:0000313" key="1">
    <source>
        <dbReference type="EMBL" id="KAH9477498.1"/>
    </source>
</evidence>
<keyword evidence="2" id="KW-1185">Reference proteome</keyword>
<comment type="caution">
    <text evidence="1">The sequence shown here is derived from an EMBL/GenBank/DDBJ whole genome shotgun (WGS) entry which is preliminary data.</text>
</comment>
<dbReference type="EMBL" id="JAFIQS020000009">
    <property type="protein sequence ID" value="KAH9477498.1"/>
    <property type="molecule type" value="Genomic_DNA"/>
</dbReference>
<evidence type="ECO:0000313" key="2">
    <source>
        <dbReference type="Proteomes" id="UP000664032"/>
    </source>
</evidence>
<dbReference type="Proteomes" id="UP000664032">
    <property type="component" value="Unassembled WGS sequence"/>
</dbReference>
<sequence length="636" mass="69306">MSTLSSTSSIVPSSVAGESTIPGIQFSHPTTEELSKQVQSQQITIRQLEAKIRELQEELTNAKMLLVKKKKISANVPDCSAEENLTKDIQHLAKYHAIFIRPIIPKTLFGHPKPPFLPSDARKRYSDMSKLDLGHIAELYANFPSKYHSILGGENMDIAISTFTKAMSDIRSTVLNKIRTLATAVFPTIPSEVFLATRSAPSKSKSASSVSETAQKSVSSRPTSSASTRISTANPPITYLSEHPEIQRLLGGTCRRNQQTGDPFLVYENETVEVFPPVLFANGDGQNILGLFKSQYLLDIGKLTIYGPTALKEGVVRRMREDSPFLHIDKRPTCTTPGFIAWCCTAAVYTLSDDIEFTSSGVGSRTGRKYLSQHDMYTKYLITQYSSLTSLFKFWDATLFPHQASNNLPQQLVAPHPTVILIPNTLDPVGTMIANFTRQSSIADPDAITTEVEAEKTDSEEEFHPSSSITRFSSAVDSSHIVESDTNEAESDDGNMHPSLTLSPGTNPPAAHHDITTVYLPIEHAPTPSAQSSNPRPPASTSIPRNMPSTPGIDTASVPLTSLTVTLNLDVPVPQQLSAPKKRAGKKKAAPLEADNTLVPGNRVDKAAEQNGYLELPSLLQIQQSTIQSPDGQMKG</sequence>
<organism evidence="1 2">
    <name type="scientific">Psilocybe cubensis</name>
    <name type="common">Psychedelic mushroom</name>
    <name type="synonym">Stropharia cubensis</name>
    <dbReference type="NCBI Taxonomy" id="181762"/>
    <lineage>
        <taxon>Eukaryota</taxon>
        <taxon>Fungi</taxon>
        <taxon>Dikarya</taxon>
        <taxon>Basidiomycota</taxon>
        <taxon>Agaricomycotina</taxon>
        <taxon>Agaricomycetes</taxon>
        <taxon>Agaricomycetidae</taxon>
        <taxon>Agaricales</taxon>
        <taxon>Agaricineae</taxon>
        <taxon>Strophariaceae</taxon>
        <taxon>Psilocybe</taxon>
    </lineage>
</organism>
<accession>A0ACB8GP46</accession>
<gene>
    <name evidence="1" type="ORF">JR316_0009715</name>
</gene>